<dbReference type="RefSeq" id="WP_066237553.1">
    <property type="nucleotide sequence ID" value="NZ_LSGP01000006.1"/>
</dbReference>
<evidence type="ECO:0000313" key="5">
    <source>
        <dbReference type="Proteomes" id="UP000076268"/>
    </source>
</evidence>
<dbReference type="GO" id="GO:0005886">
    <property type="term" value="C:plasma membrane"/>
    <property type="evidence" value="ECO:0007669"/>
    <property type="project" value="TreeGrafter"/>
</dbReference>
<dbReference type="PANTHER" id="PTHR24220:SF86">
    <property type="entry name" value="ABC TRANSPORTER ABCH.1"/>
    <property type="match status" value="1"/>
</dbReference>
<dbReference type="PROSITE" id="PS50893">
    <property type="entry name" value="ABC_TRANSPORTER_2"/>
    <property type="match status" value="1"/>
</dbReference>
<keyword evidence="5" id="KW-1185">Reference proteome</keyword>
<gene>
    <name evidence="4" type="ORF">AXX12_17070</name>
</gene>
<dbReference type="GO" id="GO:0016887">
    <property type="term" value="F:ATP hydrolysis activity"/>
    <property type="evidence" value="ECO:0007669"/>
    <property type="project" value="InterPro"/>
</dbReference>
<dbReference type="STRING" id="1794912.AXX12_17070"/>
<reference evidence="4 5" key="1">
    <citation type="submission" date="2016-02" db="EMBL/GenBank/DDBJ databases">
        <title>Anaerosporomusa subterraneum gen. nov., sp. nov., a spore-forming obligate anaerobe isolated from saprolite.</title>
        <authorList>
            <person name="Choi J.K."/>
            <person name="Shah M."/>
            <person name="Yee N."/>
        </authorList>
    </citation>
    <scope>NUCLEOTIDE SEQUENCE [LARGE SCALE GENOMIC DNA]</scope>
    <source>
        <strain evidence="4 5">RU4</strain>
    </source>
</reference>
<keyword evidence="2" id="KW-0067">ATP-binding</keyword>
<dbReference type="PANTHER" id="PTHR24220">
    <property type="entry name" value="IMPORT ATP-BINDING PROTEIN"/>
    <property type="match status" value="1"/>
</dbReference>
<accession>A0A154BWE0</accession>
<dbReference type="InterPro" id="IPR027417">
    <property type="entry name" value="P-loop_NTPase"/>
</dbReference>
<protein>
    <recommendedName>
        <fullName evidence="3">ABC transporter domain-containing protein</fullName>
    </recommendedName>
</protein>
<evidence type="ECO:0000256" key="2">
    <source>
        <dbReference type="ARBA" id="ARBA00022840"/>
    </source>
</evidence>
<proteinExistence type="predicted"/>
<dbReference type="InterPro" id="IPR003593">
    <property type="entry name" value="AAA+_ATPase"/>
</dbReference>
<dbReference type="PROSITE" id="PS00211">
    <property type="entry name" value="ABC_TRANSPORTER_1"/>
    <property type="match status" value="1"/>
</dbReference>
<dbReference type="Proteomes" id="UP000076268">
    <property type="component" value="Unassembled WGS sequence"/>
</dbReference>
<name>A0A154BWE0_ANASB</name>
<dbReference type="EMBL" id="LSGP01000006">
    <property type="protein sequence ID" value="KYZ77778.1"/>
    <property type="molecule type" value="Genomic_DNA"/>
</dbReference>
<dbReference type="GO" id="GO:0022857">
    <property type="term" value="F:transmembrane transporter activity"/>
    <property type="evidence" value="ECO:0007669"/>
    <property type="project" value="TreeGrafter"/>
</dbReference>
<evidence type="ECO:0000256" key="1">
    <source>
        <dbReference type="ARBA" id="ARBA00022741"/>
    </source>
</evidence>
<dbReference type="Pfam" id="PF00005">
    <property type="entry name" value="ABC_tran"/>
    <property type="match status" value="1"/>
</dbReference>
<comment type="caution">
    <text evidence="4">The sequence shown here is derived from an EMBL/GenBank/DDBJ whole genome shotgun (WGS) entry which is preliminary data.</text>
</comment>
<dbReference type="SMART" id="SM00382">
    <property type="entry name" value="AAA"/>
    <property type="match status" value="1"/>
</dbReference>
<dbReference type="InterPro" id="IPR003439">
    <property type="entry name" value="ABC_transporter-like_ATP-bd"/>
</dbReference>
<organism evidence="4 5">
    <name type="scientific">Anaerosporomusa subterranea</name>
    <dbReference type="NCBI Taxonomy" id="1794912"/>
    <lineage>
        <taxon>Bacteria</taxon>
        <taxon>Bacillati</taxon>
        <taxon>Bacillota</taxon>
        <taxon>Negativicutes</taxon>
        <taxon>Acetonemataceae</taxon>
        <taxon>Anaerosporomusa</taxon>
    </lineage>
</organism>
<dbReference type="InterPro" id="IPR017871">
    <property type="entry name" value="ABC_transporter-like_CS"/>
</dbReference>
<dbReference type="OrthoDB" id="9780431at2"/>
<dbReference type="GO" id="GO:0005524">
    <property type="term" value="F:ATP binding"/>
    <property type="evidence" value="ECO:0007669"/>
    <property type="project" value="UniProtKB-KW"/>
</dbReference>
<keyword evidence="1" id="KW-0547">Nucleotide-binding</keyword>
<evidence type="ECO:0000313" key="4">
    <source>
        <dbReference type="EMBL" id="KYZ77778.1"/>
    </source>
</evidence>
<evidence type="ECO:0000259" key="3">
    <source>
        <dbReference type="PROSITE" id="PS50893"/>
    </source>
</evidence>
<dbReference type="Gene3D" id="3.40.50.300">
    <property type="entry name" value="P-loop containing nucleotide triphosphate hydrolases"/>
    <property type="match status" value="1"/>
</dbReference>
<dbReference type="AlphaFoldDB" id="A0A154BWE0"/>
<sequence>MKLVVANNVSKIYSNGQGLKSASFTISEGEFVGVVGQSGVGKTTLMRLLCGAIFPTGGGLTLFGIDMSTVTRGELRKLRGRIATVYQNHNVIPCLDVRRNVILGRLAGASWYETIRRMAMPARETGEIREILEKLNIDDKISERCQELSGGQQQRVAIARALYSQADIFLADEPIASVDPTTASLILVNFQSLKLQGKTVIMNLHQLDHAIKYCDRILMLEQGSICFDGPPEKFVESAGYSRLASTGSKEGLPQ</sequence>
<dbReference type="SUPFAM" id="SSF52540">
    <property type="entry name" value="P-loop containing nucleoside triphosphate hydrolases"/>
    <property type="match status" value="1"/>
</dbReference>
<feature type="domain" description="ABC transporter" evidence="3">
    <location>
        <begin position="4"/>
        <end position="247"/>
    </location>
</feature>
<dbReference type="InterPro" id="IPR015854">
    <property type="entry name" value="ABC_transpr_LolD-like"/>
</dbReference>